<evidence type="ECO:0000313" key="2">
    <source>
        <dbReference type="Proteomes" id="UP001056634"/>
    </source>
</evidence>
<reference evidence="1" key="1">
    <citation type="submission" date="2022-04" db="EMBL/GenBank/DDBJ databases">
        <authorList>
            <person name="Friedrich I."/>
            <person name="Schneider D."/>
            <person name="Poehlein A."/>
            <person name="Hertel R."/>
            <person name="Daniel R."/>
        </authorList>
    </citation>
    <scope>NUCLEOTIDE SEQUENCE</scope>
</reference>
<protein>
    <submittedName>
        <fullName evidence="1">Uncharacterized protein</fullName>
    </submittedName>
</protein>
<organism evidence="1 2">
    <name type="scientific">Brevundimonas phage vB_BpoS-Marchewka</name>
    <dbReference type="NCBI Taxonomy" id="2948604"/>
    <lineage>
        <taxon>Viruses</taxon>
        <taxon>Duplodnaviria</taxon>
        <taxon>Heunggongvirae</taxon>
        <taxon>Uroviricota</taxon>
        <taxon>Caudoviricetes</taxon>
        <taxon>Jeanschmidtviridae</taxon>
        <taxon>Marchewkavirus</taxon>
        <taxon>Marchewkavirus marchewka</taxon>
    </lineage>
</organism>
<dbReference type="Proteomes" id="UP001056634">
    <property type="component" value="Segment"/>
</dbReference>
<sequence length="66" mass="7091">MDGLGGDYVPRPALSDAVIESWDRVSAAIDAMVLAQPSRMTEAATRLREAQAAHTGLILLEGRRGR</sequence>
<name>A0A9E7N2Y4_9CAUD</name>
<keyword evidence="2" id="KW-1185">Reference proteome</keyword>
<proteinExistence type="predicted"/>
<accession>A0A9E7N2Y4</accession>
<gene>
    <name evidence="1" type="ORF">MARCHEWKA_02960</name>
</gene>
<evidence type="ECO:0000313" key="1">
    <source>
        <dbReference type="EMBL" id="UTC28808.1"/>
    </source>
</evidence>
<dbReference type="EMBL" id="ON529851">
    <property type="protein sequence ID" value="UTC28808.1"/>
    <property type="molecule type" value="Genomic_DNA"/>
</dbReference>